<dbReference type="EMBL" id="JABBGH010000001">
    <property type="protein sequence ID" value="NML63954.1"/>
    <property type="molecule type" value="Genomic_DNA"/>
</dbReference>
<accession>A0A7Y0AAT4</accession>
<keyword evidence="1" id="KW-0732">Signal</keyword>
<feature type="chain" id="PRO_5031356290" evidence="1">
    <location>
        <begin position="27"/>
        <end position="188"/>
    </location>
</feature>
<dbReference type="SUPFAM" id="SSF52833">
    <property type="entry name" value="Thioredoxin-like"/>
    <property type="match status" value="1"/>
</dbReference>
<dbReference type="Gene3D" id="3.40.30.10">
    <property type="entry name" value="Glutaredoxin"/>
    <property type="match status" value="1"/>
</dbReference>
<name>A0A7Y0AAT4_9BACT</name>
<comment type="caution">
    <text evidence="2">The sequence shown here is derived from an EMBL/GenBank/DDBJ whole genome shotgun (WGS) entry which is preliminary data.</text>
</comment>
<evidence type="ECO:0000256" key="1">
    <source>
        <dbReference type="SAM" id="SignalP"/>
    </source>
</evidence>
<gene>
    <name evidence="2" type="ORF">HHL22_01935</name>
</gene>
<proteinExistence type="predicted"/>
<protein>
    <submittedName>
        <fullName evidence="2">Thioredoxin family protein</fullName>
    </submittedName>
</protein>
<evidence type="ECO:0000313" key="2">
    <source>
        <dbReference type="EMBL" id="NML63954.1"/>
    </source>
</evidence>
<feature type="signal peptide" evidence="1">
    <location>
        <begin position="1"/>
        <end position="26"/>
    </location>
</feature>
<dbReference type="Proteomes" id="UP000559626">
    <property type="component" value="Unassembled WGS sequence"/>
</dbReference>
<reference evidence="2 3" key="1">
    <citation type="submission" date="2020-04" db="EMBL/GenBank/DDBJ databases">
        <title>Hymenobacter polaris sp. nov., isolated from Arctic soil.</title>
        <authorList>
            <person name="Dahal R.H."/>
        </authorList>
    </citation>
    <scope>NUCLEOTIDE SEQUENCE [LARGE SCALE GENOMIC DNA]</scope>
    <source>
        <strain evidence="2 3">RP-2-7</strain>
    </source>
</reference>
<dbReference type="PANTHER" id="PTHR43640">
    <property type="entry name" value="OS07G0260300 PROTEIN"/>
    <property type="match status" value="1"/>
</dbReference>
<dbReference type="PANTHER" id="PTHR43640:SF1">
    <property type="entry name" value="THIOREDOXIN-DEPENDENT PEROXIREDOXIN"/>
    <property type="match status" value="1"/>
</dbReference>
<sequence>MRFHKLSIIVATGLLLATVAVGVARAQGSPVRDFTVQKTGGGDASLSAYADRKAVVVVFVNPGCAFSRLYQERLSALRSAYEGRDVAFMFVNVPINLDAGDGGGANLATFTDGGAASAALGVSKTTEAVVLQPSGGSFAVRYRGAIDDNPQVASDVRQPYLRQALDNLLAGRPAGVGDTRAAGCLIKR</sequence>
<dbReference type="InterPro" id="IPR047262">
    <property type="entry name" value="PRX-like1"/>
</dbReference>
<dbReference type="InterPro" id="IPR036249">
    <property type="entry name" value="Thioredoxin-like_sf"/>
</dbReference>
<organism evidence="2 3">
    <name type="scientific">Hymenobacter polaris</name>
    <dbReference type="NCBI Taxonomy" id="2682546"/>
    <lineage>
        <taxon>Bacteria</taxon>
        <taxon>Pseudomonadati</taxon>
        <taxon>Bacteroidota</taxon>
        <taxon>Cytophagia</taxon>
        <taxon>Cytophagales</taxon>
        <taxon>Hymenobacteraceae</taxon>
        <taxon>Hymenobacter</taxon>
    </lineage>
</organism>
<dbReference type="AlphaFoldDB" id="A0A7Y0AAT4"/>
<dbReference type="RefSeq" id="WP_169529281.1">
    <property type="nucleotide sequence ID" value="NZ_JABBGH010000001.1"/>
</dbReference>
<evidence type="ECO:0000313" key="3">
    <source>
        <dbReference type="Proteomes" id="UP000559626"/>
    </source>
</evidence>
<keyword evidence="3" id="KW-1185">Reference proteome</keyword>